<reference evidence="11 12" key="1">
    <citation type="submission" date="2016-03" db="EMBL/GenBank/DDBJ databases">
        <title>Genome sequence of Pontibacter sp. nov., of the family cytophagaceae, isolated from marine sediment of the Yellow Sea, China.</title>
        <authorList>
            <person name="Zhang G."/>
            <person name="Zhang R."/>
        </authorList>
    </citation>
    <scope>NUCLEOTIDE SEQUENCE [LARGE SCALE GENOMIC DNA]</scope>
    <source>
        <strain evidence="11 12">S10-8</strain>
    </source>
</reference>
<evidence type="ECO:0000256" key="9">
    <source>
        <dbReference type="SAM" id="SignalP"/>
    </source>
</evidence>
<dbReference type="Proteomes" id="UP000186551">
    <property type="component" value="Unassembled WGS sequence"/>
</dbReference>
<dbReference type="InterPro" id="IPR023707">
    <property type="entry name" value="OM_assembly_BamA"/>
</dbReference>
<feature type="signal peptide" evidence="9">
    <location>
        <begin position="1"/>
        <end position="19"/>
    </location>
</feature>
<dbReference type="Gene3D" id="2.40.160.50">
    <property type="entry name" value="membrane protein fhac: a member of the omp85/tpsb transporter family"/>
    <property type="match status" value="1"/>
</dbReference>
<keyword evidence="6" id="KW-0472">Membrane</keyword>
<evidence type="ECO:0000256" key="5">
    <source>
        <dbReference type="ARBA" id="ARBA00022737"/>
    </source>
</evidence>
<dbReference type="EMBL" id="LVWA01000004">
    <property type="protein sequence ID" value="OKL41150.1"/>
    <property type="molecule type" value="Genomic_DNA"/>
</dbReference>
<keyword evidence="3" id="KW-0812">Transmembrane</keyword>
<dbReference type="InterPro" id="IPR000184">
    <property type="entry name" value="Bac_surfAg_D15"/>
</dbReference>
<dbReference type="GO" id="GO:0071709">
    <property type="term" value="P:membrane assembly"/>
    <property type="evidence" value="ECO:0007669"/>
    <property type="project" value="InterPro"/>
</dbReference>
<keyword evidence="5" id="KW-0677">Repeat</keyword>
<dbReference type="PROSITE" id="PS51779">
    <property type="entry name" value="POTRA"/>
    <property type="match status" value="4"/>
</dbReference>
<keyword evidence="12" id="KW-1185">Reference proteome</keyword>
<feature type="domain" description="POTRA" evidence="10">
    <location>
        <begin position="371"/>
        <end position="446"/>
    </location>
</feature>
<feature type="domain" description="POTRA" evidence="10">
    <location>
        <begin position="39"/>
        <end position="112"/>
    </location>
</feature>
<dbReference type="InterPro" id="IPR034746">
    <property type="entry name" value="POTRA"/>
</dbReference>
<feature type="domain" description="POTRA" evidence="10">
    <location>
        <begin position="195"/>
        <end position="282"/>
    </location>
</feature>
<dbReference type="AlphaFoldDB" id="A0A1Q5PFY1"/>
<feature type="domain" description="POTRA" evidence="10">
    <location>
        <begin position="113"/>
        <end position="192"/>
    </location>
</feature>
<dbReference type="GO" id="GO:0009279">
    <property type="term" value="C:cell outer membrane"/>
    <property type="evidence" value="ECO:0007669"/>
    <property type="project" value="UniProtKB-UniRule"/>
</dbReference>
<dbReference type="Gene3D" id="3.10.20.310">
    <property type="entry name" value="membrane protein fhac"/>
    <property type="match status" value="5"/>
</dbReference>
<organism evidence="11 12">
    <name type="scientific">Pontibacter flavimaris</name>
    <dbReference type="NCBI Taxonomy" id="1797110"/>
    <lineage>
        <taxon>Bacteria</taxon>
        <taxon>Pseudomonadati</taxon>
        <taxon>Bacteroidota</taxon>
        <taxon>Cytophagia</taxon>
        <taxon>Cytophagales</taxon>
        <taxon>Hymenobacteraceae</taxon>
        <taxon>Pontibacter</taxon>
    </lineage>
</organism>
<keyword evidence="7" id="KW-0998">Cell outer membrane</keyword>
<keyword evidence="2" id="KW-1134">Transmembrane beta strand</keyword>
<dbReference type="Pfam" id="PF01103">
    <property type="entry name" value="Omp85"/>
    <property type="match status" value="1"/>
</dbReference>
<name>A0A1Q5PFY1_9BACT</name>
<comment type="caution">
    <text evidence="11">The sequence shown here is derived from an EMBL/GenBank/DDBJ whole genome shotgun (WGS) entry which is preliminary data.</text>
</comment>
<dbReference type="OrthoDB" id="9802086at2"/>
<evidence type="ECO:0000256" key="1">
    <source>
        <dbReference type="ARBA" id="ARBA00004370"/>
    </source>
</evidence>
<evidence type="ECO:0000256" key="8">
    <source>
        <dbReference type="NCBIfam" id="TIGR03303"/>
    </source>
</evidence>
<evidence type="ECO:0000256" key="3">
    <source>
        <dbReference type="ARBA" id="ARBA00022692"/>
    </source>
</evidence>
<evidence type="ECO:0000313" key="12">
    <source>
        <dbReference type="Proteomes" id="UP000186551"/>
    </source>
</evidence>
<evidence type="ECO:0000256" key="2">
    <source>
        <dbReference type="ARBA" id="ARBA00022452"/>
    </source>
</evidence>
<dbReference type="PIRSF" id="PIRSF006076">
    <property type="entry name" value="OM_assembly_OMP85"/>
    <property type="match status" value="1"/>
</dbReference>
<protein>
    <recommendedName>
        <fullName evidence="8">Outer membrane protein assembly factor BamA</fullName>
    </recommendedName>
</protein>
<dbReference type="NCBIfam" id="TIGR03303">
    <property type="entry name" value="OM_YaeT"/>
    <property type="match status" value="1"/>
</dbReference>
<accession>A0A1Q5PFY1</accession>
<evidence type="ECO:0000313" key="11">
    <source>
        <dbReference type="EMBL" id="OKL41150.1"/>
    </source>
</evidence>
<dbReference type="InterPro" id="IPR039910">
    <property type="entry name" value="D15-like"/>
</dbReference>
<feature type="chain" id="PRO_5013270811" description="Outer membrane protein assembly factor BamA" evidence="9">
    <location>
        <begin position="20"/>
        <end position="843"/>
    </location>
</feature>
<gene>
    <name evidence="11" type="ORF">A3841_15120</name>
</gene>
<proteinExistence type="predicted"/>
<dbReference type="RefSeq" id="WP_073851765.1">
    <property type="nucleotide sequence ID" value="NZ_LVWA01000004.1"/>
</dbReference>
<dbReference type="PANTHER" id="PTHR12815">
    <property type="entry name" value="SORTING AND ASSEMBLY MACHINERY SAMM50 PROTEIN FAMILY MEMBER"/>
    <property type="match status" value="1"/>
</dbReference>
<dbReference type="InterPro" id="IPR010827">
    <property type="entry name" value="BamA/TamA_POTRA"/>
</dbReference>
<keyword evidence="4 9" id="KW-0732">Signal</keyword>
<evidence type="ECO:0000256" key="6">
    <source>
        <dbReference type="ARBA" id="ARBA00023136"/>
    </source>
</evidence>
<dbReference type="Pfam" id="PF07244">
    <property type="entry name" value="POTRA"/>
    <property type="match status" value="5"/>
</dbReference>
<evidence type="ECO:0000256" key="7">
    <source>
        <dbReference type="ARBA" id="ARBA00023237"/>
    </source>
</evidence>
<dbReference type="STRING" id="1797110.A3841_15120"/>
<comment type="subcellular location">
    <subcellularLocation>
        <location evidence="1">Membrane</location>
    </subcellularLocation>
</comment>
<dbReference type="PANTHER" id="PTHR12815:SF47">
    <property type="entry name" value="TRANSLOCATION AND ASSEMBLY MODULE SUBUNIT TAMA"/>
    <property type="match status" value="1"/>
</dbReference>
<sequence>MIRCIWVLVFLLTAGTASSQVLNRPAQPSPIDYQQPRQYRIGEIKVSGYKFLDPIALTSLTGLKEGDMITVPGEDVSRAIQNLWDQGILGDVDVTARTEGEVIYLTFNLTERPRLSNFRFSGINKSQAETLRDKVTLQKGRIVTDAVLNSTRNVVREYYVDKSYLNVKVNITQRPDSILPNSVVLNIHVDKGDKVKVGDIEFVGNEAFKDKKLQRQLKNTKEKRFYKLFTSSKFNRTKFEEDKEALITFYNSQGYRDATIVSDSVYRISEDRLGIRITVDEGQQYFYRDIVWTGNYLYDDDYLARVLGISKGDVYDQVELEKRLTYNPAGIDVSALYQNDGYLFSSITPVEMRVEGDSIDLEMRVQEGPQATINKILISGNDKTSDHVILREIRTLPGQKYSRDDLIRTRNELAALGYFDPETIGLNPIPNPADGTVDIAYSVTERPNDQISLSGGWGGPIGAVGTVGLSLNNFSTRKMLDLSEWKPIPTGDGQRLSLNVQANGKAYQSYSFSFTEPWLGGRKPNSLSVSLFKTIYRRDPRIYNPYIEVDDVNELSRLNVDGAAISLGRRLNWPDNYFYMNHSLSYNRYTLKDYGLFSIVQDGKMTTFDNGVSNSISIVNTLGRSSIDNPTFPRRGSTFSLSMNLTPPYSLFSDRKDNFEYIEFNKWMFDASYFINVAGNLVFNTRAHFGFVGTYGSGEVGPFERFKLGGSGLGGGNIFVGTEYIGLRGYDDESVINSNNDRQLLQAGGIAYNKFVFEARQLISPNPAATIYGLAFVEAGNNFGSYKDYNPFKLYRSAGVGARIFMAAFGLLGFDYAWRLDDLPGGMNDKRGMFHFIIGQQIR</sequence>
<evidence type="ECO:0000259" key="10">
    <source>
        <dbReference type="PROSITE" id="PS51779"/>
    </source>
</evidence>
<evidence type="ECO:0000256" key="4">
    <source>
        <dbReference type="ARBA" id="ARBA00022729"/>
    </source>
</evidence>